<evidence type="ECO:0000256" key="4">
    <source>
        <dbReference type="ARBA" id="ARBA00023004"/>
    </source>
</evidence>
<dbReference type="GO" id="GO:0004497">
    <property type="term" value="F:monooxygenase activity"/>
    <property type="evidence" value="ECO:0007669"/>
    <property type="project" value="UniProtKB-ARBA"/>
</dbReference>
<dbReference type="PROSITE" id="PS51296">
    <property type="entry name" value="RIESKE"/>
    <property type="match status" value="1"/>
</dbReference>
<dbReference type="InterPro" id="IPR015881">
    <property type="entry name" value="ARHD_Rieske_2Fe_2S"/>
</dbReference>
<gene>
    <name evidence="7" type="ORF">CEP50_09905</name>
</gene>
<dbReference type="PANTHER" id="PTHR21266:SF60">
    <property type="entry name" value="3-KETOSTEROID-9-ALPHA-MONOOXYGENASE, OXYGENASE COMPONENT"/>
    <property type="match status" value="1"/>
</dbReference>
<dbReference type="SUPFAM" id="SSF50022">
    <property type="entry name" value="ISP domain"/>
    <property type="match status" value="1"/>
</dbReference>
<dbReference type="InParanoid" id="A0A2T0GWN4"/>
<keyword evidence="1" id="KW-0001">2Fe-2S</keyword>
<dbReference type="GO" id="GO:0005506">
    <property type="term" value="F:iron ion binding"/>
    <property type="evidence" value="ECO:0007669"/>
    <property type="project" value="InterPro"/>
</dbReference>
<comment type="caution">
    <text evidence="7">The sequence shown here is derived from an EMBL/GenBank/DDBJ whole genome shotgun (WGS) entry which is preliminary data.</text>
</comment>
<dbReference type="EMBL" id="PVSR01000013">
    <property type="protein sequence ID" value="PRW63504.1"/>
    <property type="molecule type" value="Genomic_DNA"/>
</dbReference>
<keyword evidence="4" id="KW-0408">Iron</keyword>
<accession>A0A2T0GWN4</accession>
<evidence type="ECO:0000313" key="7">
    <source>
        <dbReference type="EMBL" id="PRW63504.1"/>
    </source>
</evidence>
<organism evidence="7 8">
    <name type="scientific">Actinopolyspora mortivallis</name>
    <dbReference type="NCBI Taxonomy" id="33906"/>
    <lineage>
        <taxon>Bacteria</taxon>
        <taxon>Bacillati</taxon>
        <taxon>Actinomycetota</taxon>
        <taxon>Actinomycetes</taxon>
        <taxon>Actinopolysporales</taxon>
        <taxon>Actinopolysporaceae</taxon>
        <taxon>Actinopolyspora</taxon>
    </lineage>
</organism>
<keyword evidence="8" id="KW-1185">Reference proteome</keyword>
<dbReference type="InterPro" id="IPR036922">
    <property type="entry name" value="Rieske_2Fe-2S_sf"/>
</dbReference>
<dbReference type="InterPro" id="IPR017941">
    <property type="entry name" value="Rieske_2Fe-2S"/>
</dbReference>
<dbReference type="PANTHER" id="PTHR21266">
    <property type="entry name" value="IRON-SULFUR DOMAIN CONTAINING PROTEIN"/>
    <property type="match status" value="1"/>
</dbReference>
<dbReference type="PROSITE" id="PS00570">
    <property type="entry name" value="RING_HYDROXYL_ALPHA"/>
    <property type="match status" value="1"/>
</dbReference>
<dbReference type="GO" id="GO:0016705">
    <property type="term" value="F:oxidoreductase activity, acting on paired donors, with incorporation or reduction of molecular oxygen"/>
    <property type="evidence" value="ECO:0007669"/>
    <property type="project" value="UniProtKB-ARBA"/>
</dbReference>
<dbReference type="Gene3D" id="2.102.10.10">
    <property type="entry name" value="Rieske [2Fe-2S] iron-sulphur domain"/>
    <property type="match status" value="1"/>
</dbReference>
<evidence type="ECO:0000256" key="2">
    <source>
        <dbReference type="ARBA" id="ARBA00022723"/>
    </source>
</evidence>
<evidence type="ECO:0000256" key="1">
    <source>
        <dbReference type="ARBA" id="ARBA00022714"/>
    </source>
</evidence>
<name>A0A2T0GWN4_ACTMO</name>
<dbReference type="Proteomes" id="UP000239352">
    <property type="component" value="Unassembled WGS sequence"/>
</dbReference>
<keyword evidence="5" id="KW-0411">Iron-sulfur</keyword>
<evidence type="ECO:0000256" key="3">
    <source>
        <dbReference type="ARBA" id="ARBA00023002"/>
    </source>
</evidence>
<evidence type="ECO:0000256" key="5">
    <source>
        <dbReference type="ARBA" id="ARBA00023014"/>
    </source>
</evidence>
<evidence type="ECO:0000313" key="8">
    <source>
        <dbReference type="Proteomes" id="UP000239352"/>
    </source>
</evidence>
<keyword evidence="3" id="KW-0560">Oxidoreductase</keyword>
<dbReference type="Pfam" id="PF00355">
    <property type="entry name" value="Rieske"/>
    <property type="match status" value="1"/>
</dbReference>
<evidence type="ECO:0000259" key="6">
    <source>
        <dbReference type="PROSITE" id="PS51296"/>
    </source>
</evidence>
<dbReference type="InterPro" id="IPR050584">
    <property type="entry name" value="Cholesterol_7-desaturase"/>
</dbReference>
<sequence>MWLPVLESRQLGDAPKRVLYWGVPVVLYRTDTGKVAALEDMCGHRGIPLSQGSVRDGKIRCNFHHFRFDENGFCVKIPEVYDVDHEFRRRCSVRSFHVREEVGLVWISVEDEPSAPFPVERDNLPNDPVVVTRTFDVGGDIRVWMDHFLDVPHCIWTHAESTYSGSPERPARLAHSSIGINHDCDYPVRRAIEMTFEIDDDSPTATYALPMRMLTIVSRLRRSLRRIRGKPNKSPRLKVRADLVTPLCQETRSRIGRTNIAMWTSINPLERGKNQFVCSIVADGHGKNFLERKILRNLMSDFIYQHLGIEDANMLAQANYVEGERFRATDFDRTIQSMRTMFTRYVEEKSHLYPKGSLIHDLHYLPESTS</sequence>
<dbReference type="CDD" id="cd03469">
    <property type="entry name" value="Rieske_RO_Alpha_N"/>
    <property type="match status" value="1"/>
</dbReference>
<protein>
    <recommendedName>
        <fullName evidence="6">Rieske domain-containing protein</fullName>
    </recommendedName>
</protein>
<reference evidence="7 8" key="1">
    <citation type="submission" date="2018-03" db="EMBL/GenBank/DDBJ databases">
        <title>Actinopolyspora mortivallis from Sahara, screening for active biomolecules.</title>
        <authorList>
            <person name="Selama O."/>
            <person name="Wellington E.M.H."/>
            <person name="Hacene H."/>
        </authorList>
    </citation>
    <scope>NUCLEOTIDE SEQUENCE [LARGE SCALE GENOMIC DNA]</scope>
    <source>
        <strain evidence="7 8">M5A</strain>
    </source>
</reference>
<dbReference type="GO" id="GO:0051537">
    <property type="term" value="F:2 iron, 2 sulfur cluster binding"/>
    <property type="evidence" value="ECO:0007669"/>
    <property type="project" value="UniProtKB-KW"/>
</dbReference>
<feature type="domain" description="Rieske" evidence="6">
    <location>
        <begin position="2"/>
        <end position="107"/>
    </location>
</feature>
<proteinExistence type="predicted"/>
<keyword evidence="2" id="KW-0479">Metal-binding</keyword>
<dbReference type="AlphaFoldDB" id="A0A2T0GWN4"/>